<organism evidence="1 2">
    <name type="scientific">Dioscorea alata</name>
    <name type="common">Purple yam</name>
    <dbReference type="NCBI Taxonomy" id="55571"/>
    <lineage>
        <taxon>Eukaryota</taxon>
        <taxon>Viridiplantae</taxon>
        <taxon>Streptophyta</taxon>
        <taxon>Embryophyta</taxon>
        <taxon>Tracheophyta</taxon>
        <taxon>Spermatophyta</taxon>
        <taxon>Magnoliopsida</taxon>
        <taxon>Liliopsida</taxon>
        <taxon>Dioscoreales</taxon>
        <taxon>Dioscoreaceae</taxon>
        <taxon>Dioscorea</taxon>
    </lineage>
</organism>
<dbReference type="Proteomes" id="UP000827976">
    <property type="component" value="Chromosome 14"/>
</dbReference>
<protein>
    <submittedName>
        <fullName evidence="1">Uncharacterized protein</fullName>
    </submittedName>
</protein>
<comment type="caution">
    <text evidence="1">The sequence shown here is derived from an EMBL/GenBank/DDBJ whole genome shotgun (WGS) entry which is preliminary data.</text>
</comment>
<name>A0ACB7UU93_DIOAL</name>
<keyword evidence="2" id="KW-1185">Reference proteome</keyword>
<evidence type="ECO:0000313" key="1">
    <source>
        <dbReference type="EMBL" id="KAH7664211.1"/>
    </source>
</evidence>
<accession>A0ACB7UU93</accession>
<proteinExistence type="predicted"/>
<reference evidence="2" key="1">
    <citation type="journal article" date="2022" name="Nat. Commun.">
        <title>Chromosome evolution and the genetic basis of agronomically important traits in greater yam.</title>
        <authorList>
            <person name="Bredeson J.V."/>
            <person name="Lyons J.B."/>
            <person name="Oniyinde I.O."/>
            <person name="Okereke N.R."/>
            <person name="Kolade O."/>
            <person name="Nnabue I."/>
            <person name="Nwadili C.O."/>
            <person name="Hribova E."/>
            <person name="Parker M."/>
            <person name="Nwogha J."/>
            <person name="Shu S."/>
            <person name="Carlson J."/>
            <person name="Kariba R."/>
            <person name="Muthemba S."/>
            <person name="Knop K."/>
            <person name="Barton G.J."/>
            <person name="Sherwood A.V."/>
            <person name="Lopez-Montes A."/>
            <person name="Asiedu R."/>
            <person name="Jamnadass R."/>
            <person name="Muchugi A."/>
            <person name="Goodstein D."/>
            <person name="Egesi C.N."/>
            <person name="Featherston J."/>
            <person name="Asfaw A."/>
            <person name="Simpson G.G."/>
            <person name="Dolezel J."/>
            <person name="Hendre P.S."/>
            <person name="Van Deynze A."/>
            <person name="Kumar P.L."/>
            <person name="Obidiegwu J.E."/>
            <person name="Bhattacharjee R."/>
            <person name="Rokhsar D.S."/>
        </authorList>
    </citation>
    <scope>NUCLEOTIDE SEQUENCE [LARGE SCALE GENOMIC DNA]</scope>
    <source>
        <strain evidence="2">cv. TDa95/00328</strain>
    </source>
</reference>
<evidence type="ECO:0000313" key="2">
    <source>
        <dbReference type="Proteomes" id="UP000827976"/>
    </source>
</evidence>
<dbReference type="EMBL" id="CM037024">
    <property type="protein sequence ID" value="KAH7664211.1"/>
    <property type="molecule type" value="Genomic_DNA"/>
</dbReference>
<gene>
    <name evidence="1" type="ORF">IHE45_14G106300</name>
</gene>
<sequence>MDAGDFECPASAFRYNGTLCACPPGRFMRGGRCEGIGGGAEWEMGGGGSAAAAAPRWFEPVPELESIERMVSSEAALMKATAAAVVVWVVFCVAVRLGRVRGGRSFWFRCRCWVERLDLRFATKHLLDDQKVVKKRKTELGGMFSVASWILFVGLLTTLLYQFITKRSIEVHRVKPAKASELKSFNNDMEFNITTLSSMSCSHLRGFNTLVIGTPGSIDYKISPLLTYVNYSCYDTIWGPTISLKCSSCQVLLGNHYISWQFVDLPNSPAMAVGFQFNITAKDHACNKHVSFVSGTLKSESLTCSGPKTFRGPDMNILKIHLFPQKFKNLHNLQLIQPLLHDFLPGSSFSDVIDLRASLQSSLNGVVNTALYIRYLSDYIVETDKENLLGLVGFFADAGGLYAITLAIFLYFLLQCEARIKKLQCEDSVMRDIRSQRRAQRHWDKLRKYVKYTWGRSNLVVKSRSRGRHSSLRIGSFHVQNVVPEDFLTGILKSNVACSNQVCGVSNIDKKSMTMKEINLHTFV</sequence>